<gene>
    <name evidence="1" type="ORF">NDU88_002233</name>
</gene>
<accession>A0AAV7W2E5</accession>
<dbReference type="AlphaFoldDB" id="A0AAV7W2E5"/>
<dbReference type="EMBL" id="JANPWB010000002">
    <property type="protein sequence ID" value="KAJ1206836.1"/>
    <property type="molecule type" value="Genomic_DNA"/>
</dbReference>
<protein>
    <recommendedName>
        <fullName evidence="3">Reverse transcriptase zinc-binding domain-containing protein</fullName>
    </recommendedName>
</protein>
<sequence length="332" mass="37821">MDELIRGSSCGDVEVKQTPIYAMMAGGEASGWLSKFEEPSFLKKVRSKPFLAAFKFWAQMKRSMGLGKITAYTPMNLSAIPNYIFRDPILAFGRSRGINKVGDLYCKSGCKSFMELQSQYGLPRTHFLKFLQIRNFFHSQKYDRSGMLEIPVVEAVKSGAKIGKLYTLLTELQSDDMVHQNERWTVRFGLAEEWMDQSLVMADTTLLSANLKTQHYKTLMDLYYTPAKLKRWGKSSGICTRCGEAEAEITHMFFACPMLRGILNEIEVFLKKITGCNVQVTVMLVVLGVNDSSESMEPALYKIRRFLFLTMAIYRLCIATDWIKKEPPTFEG</sequence>
<dbReference type="Proteomes" id="UP001066276">
    <property type="component" value="Chromosome 1_2"/>
</dbReference>
<keyword evidence="2" id="KW-1185">Reference proteome</keyword>
<organism evidence="1 2">
    <name type="scientific">Pleurodeles waltl</name>
    <name type="common">Iberian ribbed newt</name>
    <dbReference type="NCBI Taxonomy" id="8319"/>
    <lineage>
        <taxon>Eukaryota</taxon>
        <taxon>Metazoa</taxon>
        <taxon>Chordata</taxon>
        <taxon>Craniata</taxon>
        <taxon>Vertebrata</taxon>
        <taxon>Euteleostomi</taxon>
        <taxon>Amphibia</taxon>
        <taxon>Batrachia</taxon>
        <taxon>Caudata</taxon>
        <taxon>Salamandroidea</taxon>
        <taxon>Salamandridae</taxon>
        <taxon>Pleurodelinae</taxon>
        <taxon>Pleurodeles</taxon>
    </lineage>
</organism>
<name>A0AAV7W2E5_PLEWA</name>
<evidence type="ECO:0008006" key="3">
    <source>
        <dbReference type="Google" id="ProtNLM"/>
    </source>
</evidence>
<reference evidence="1" key="1">
    <citation type="journal article" date="2022" name="bioRxiv">
        <title>Sequencing and chromosome-scale assembly of the giantPleurodeles waltlgenome.</title>
        <authorList>
            <person name="Brown T."/>
            <person name="Elewa A."/>
            <person name="Iarovenko S."/>
            <person name="Subramanian E."/>
            <person name="Araus A.J."/>
            <person name="Petzold A."/>
            <person name="Susuki M."/>
            <person name="Suzuki K.-i.T."/>
            <person name="Hayashi T."/>
            <person name="Toyoda A."/>
            <person name="Oliveira C."/>
            <person name="Osipova E."/>
            <person name="Leigh N.D."/>
            <person name="Simon A."/>
            <person name="Yun M.H."/>
        </authorList>
    </citation>
    <scope>NUCLEOTIDE SEQUENCE</scope>
    <source>
        <strain evidence="1">20211129_DDA</strain>
        <tissue evidence="1">Liver</tissue>
    </source>
</reference>
<evidence type="ECO:0000313" key="2">
    <source>
        <dbReference type="Proteomes" id="UP001066276"/>
    </source>
</evidence>
<evidence type="ECO:0000313" key="1">
    <source>
        <dbReference type="EMBL" id="KAJ1206836.1"/>
    </source>
</evidence>
<proteinExistence type="predicted"/>
<comment type="caution">
    <text evidence="1">The sequence shown here is derived from an EMBL/GenBank/DDBJ whole genome shotgun (WGS) entry which is preliminary data.</text>
</comment>